<proteinExistence type="predicted"/>
<sequence length="304" mass="35811">MFGEHKLTRHNSGANSQGFKLETKESIYFLKQYPNDSRQIIRMERERQFIEHCCALNIKYVPNIHFVFEQYGCILFDWIEHEQRIIEQNDFVESAVAFVKNINQSDNNRLQYASEHAYTIMEFEKIVNVRLDALKPLTKNFRIAQQLIFDIEFTYTKLCKQKSVLEELTYLDFVSPSDFGLHNALLSNGQIVFIDFEYAGKDSAWKLVSDFFSQPENLIEAKYISHFVALLGRNTFRLNQRAFEHVYRLTLLKWALLILKHSFVVQGETIVIDEVKFFKAKDYFDAIPGRYEQVGKALEKELAR</sequence>
<reference evidence="2" key="2">
    <citation type="submission" date="2020-09" db="EMBL/GenBank/DDBJ databases">
        <authorList>
            <person name="Sun Q."/>
            <person name="Kim S."/>
        </authorList>
    </citation>
    <scope>NUCLEOTIDE SEQUENCE</scope>
    <source>
        <strain evidence="2">KCTC 42731</strain>
    </source>
</reference>
<evidence type="ECO:0000259" key="1">
    <source>
        <dbReference type="Pfam" id="PF01636"/>
    </source>
</evidence>
<dbReference type="Pfam" id="PF01636">
    <property type="entry name" value="APH"/>
    <property type="match status" value="1"/>
</dbReference>
<dbReference type="AlphaFoldDB" id="A0A919BDC1"/>
<reference evidence="2" key="1">
    <citation type="journal article" date="2014" name="Int. J. Syst. Evol. Microbiol.">
        <title>Complete genome sequence of Corynebacterium casei LMG S-19264T (=DSM 44701T), isolated from a smear-ripened cheese.</title>
        <authorList>
            <consortium name="US DOE Joint Genome Institute (JGI-PGF)"/>
            <person name="Walter F."/>
            <person name="Albersmeier A."/>
            <person name="Kalinowski J."/>
            <person name="Ruckert C."/>
        </authorList>
    </citation>
    <scope>NUCLEOTIDE SEQUENCE</scope>
    <source>
        <strain evidence="2">KCTC 42731</strain>
    </source>
</reference>
<protein>
    <recommendedName>
        <fullName evidence="1">Aminoglycoside phosphotransferase domain-containing protein</fullName>
    </recommendedName>
</protein>
<dbReference type="SUPFAM" id="SSF56112">
    <property type="entry name" value="Protein kinase-like (PK-like)"/>
    <property type="match status" value="1"/>
</dbReference>
<dbReference type="EMBL" id="BNCK01000001">
    <property type="protein sequence ID" value="GHF80520.1"/>
    <property type="molecule type" value="Genomic_DNA"/>
</dbReference>
<accession>A0A919BDC1</accession>
<dbReference type="InterPro" id="IPR011009">
    <property type="entry name" value="Kinase-like_dom_sf"/>
</dbReference>
<evidence type="ECO:0000313" key="2">
    <source>
        <dbReference type="EMBL" id="GHF80520.1"/>
    </source>
</evidence>
<dbReference type="Proteomes" id="UP000623842">
    <property type="component" value="Unassembled WGS sequence"/>
</dbReference>
<organism evidence="2 3">
    <name type="scientific">Thalassotalea marina</name>
    <dbReference type="NCBI Taxonomy" id="1673741"/>
    <lineage>
        <taxon>Bacteria</taxon>
        <taxon>Pseudomonadati</taxon>
        <taxon>Pseudomonadota</taxon>
        <taxon>Gammaproteobacteria</taxon>
        <taxon>Alteromonadales</taxon>
        <taxon>Colwelliaceae</taxon>
        <taxon>Thalassotalea</taxon>
    </lineage>
</organism>
<name>A0A919BDC1_9GAMM</name>
<keyword evidence="3" id="KW-1185">Reference proteome</keyword>
<comment type="caution">
    <text evidence="2">The sequence shown here is derived from an EMBL/GenBank/DDBJ whole genome shotgun (WGS) entry which is preliminary data.</text>
</comment>
<evidence type="ECO:0000313" key="3">
    <source>
        <dbReference type="Proteomes" id="UP000623842"/>
    </source>
</evidence>
<dbReference type="InterPro" id="IPR002575">
    <property type="entry name" value="Aminoglycoside_PTrfase"/>
</dbReference>
<gene>
    <name evidence="2" type="ORF">GCM10017161_04770</name>
</gene>
<feature type="domain" description="Aminoglycoside phosphotransferase" evidence="1">
    <location>
        <begin position="7"/>
        <end position="201"/>
    </location>
</feature>